<dbReference type="AlphaFoldDB" id="A0A1M6JAB4"/>
<proteinExistence type="predicted"/>
<sequence length="114" mass="13867">MEIINEIELEKIIKLEKDYNMNIIDISDEELKKTLVYYDFISNNIEKLVLEEDKISIMYSKYYWYTKYKQRYFEVVGYDAGIEQEGFKLLREIENELEDGVDWGIIQEIEQNEK</sequence>
<dbReference type="Proteomes" id="UP000184310">
    <property type="component" value="Unassembled WGS sequence"/>
</dbReference>
<dbReference type="OrthoDB" id="2869895at2"/>
<dbReference type="EMBL" id="FQZB01000008">
    <property type="protein sequence ID" value="SHJ43647.1"/>
    <property type="molecule type" value="Genomic_DNA"/>
</dbReference>
<protein>
    <submittedName>
        <fullName evidence="1">Uncharacterized protein</fullName>
    </submittedName>
</protein>
<organism evidence="1 2">
    <name type="scientific">Clostridium cavendishii DSM 21758</name>
    <dbReference type="NCBI Taxonomy" id="1121302"/>
    <lineage>
        <taxon>Bacteria</taxon>
        <taxon>Bacillati</taxon>
        <taxon>Bacillota</taxon>
        <taxon>Clostridia</taxon>
        <taxon>Eubacteriales</taxon>
        <taxon>Clostridiaceae</taxon>
        <taxon>Clostridium</taxon>
    </lineage>
</organism>
<evidence type="ECO:0000313" key="1">
    <source>
        <dbReference type="EMBL" id="SHJ43647.1"/>
    </source>
</evidence>
<name>A0A1M6JAB4_9CLOT</name>
<reference evidence="1 2" key="1">
    <citation type="submission" date="2016-11" db="EMBL/GenBank/DDBJ databases">
        <authorList>
            <person name="Jaros S."/>
            <person name="Januszkiewicz K."/>
            <person name="Wedrychowicz H."/>
        </authorList>
    </citation>
    <scope>NUCLEOTIDE SEQUENCE [LARGE SCALE GENOMIC DNA]</scope>
    <source>
        <strain evidence="1 2">DSM 21758</strain>
    </source>
</reference>
<evidence type="ECO:0000313" key="2">
    <source>
        <dbReference type="Proteomes" id="UP000184310"/>
    </source>
</evidence>
<accession>A0A1M6JAB4</accession>
<dbReference type="RefSeq" id="WP_072986519.1">
    <property type="nucleotide sequence ID" value="NZ_FQZB01000008.1"/>
</dbReference>
<keyword evidence="2" id="KW-1185">Reference proteome</keyword>
<gene>
    <name evidence="1" type="ORF">SAMN02745163_01965</name>
</gene>